<evidence type="ECO:0008006" key="5">
    <source>
        <dbReference type="Google" id="ProtNLM"/>
    </source>
</evidence>
<organism evidence="3 4">
    <name type="scientific">Silvibacterium bohemicum</name>
    <dbReference type="NCBI Taxonomy" id="1577686"/>
    <lineage>
        <taxon>Bacteria</taxon>
        <taxon>Pseudomonadati</taxon>
        <taxon>Acidobacteriota</taxon>
        <taxon>Terriglobia</taxon>
        <taxon>Terriglobales</taxon>
        <taxon>Acidobacteriaceae</taxon>
        <taxon>Silvibacterium</taxon>
    </lineage>
</organism>
<dbReference type="InterPro" id="IPR046357">
    <property type="entry name" value="PPIase_dom_sf"/>
</dbReference>
<dbReference type="Gene3D" id="1.10.4030.10">
    <property type="entry name" value="Porin chaperone SurA, peptide-binding domain"/>
    <property type="match status" value="1"/>
</dbReference>
<dbReference type="EMBL" id="JACHEK010000016">
    <property type="protein sequence ID" value="MBB6147451.1"/>
    <property type="molecule type" value="Genomic_DNA"/>
</dbReference>
<evidence type="ECO:0000256" key="1">
    <source>
        <dbReference type="SAM" id="MobiDB-lite"/>
    </source>
</evidence>
<dbReference type="Gene3D" id="3.10.50.40">
    <property type="match status" value="1"/>
</dbReference>
<feature type="region of interest" description="Disordered" evidence="1">
    <location>
        <begin position="22"/>
        <end position="57"/>
    </location>
</feature>
<feature type="chain" id="PRO_5032483784" description="PpiC domain-containing protein" evidence="2">
    <location>
        <begin position="21"/>
        <end position="339"/>
    </location>
</feature>
<comment type="caution">
    <text evidence="3">The sequence shown here is derived from an EMBL/GenBank/DDBJ whole genome shotgun (WGS) entry which is preliminary data.</text>
</comment>
<dbReference type="AlphaFoldDB" id="A0A841K8L2"/>
<proteinExistence type="predicted"/>
<evidence type="ECO:0000313" key="4">
    <source>
        <dbReference type="Proteomes" id="UP000538666"/>
    </source>
</evidence>
<accession>A0A841K8L2</accession>
<evidence type="ECO:0000313" key="3">
    <source>
        <dbReference type="EMBL" id="MBB6147451.1"/>
    </source>
</evidence>
<dbReference type="InterPro" id="IPR027304">
    <property type="entry name" value="Trigger_fact/SurA_dom_sf"/>
</dbReference>
<dbReference type="Proteomes" id="UP000538666">
    <property type="component" value="Unassembled WGS sequence"/>
</dbReference>
<sequence>MTRYGLLYLLLGSLSWGQLAREASTTPSTQPTAGSAPANVETTSRDRSLAQKTNVGPDKPLITIAGLCDKRPKGNAKATNCETVITRAQFEKIIAAVQPNMPARARREFALHYADALVMTKKAEQMGLDKGENYEEQIRIARIEVLSNDFKKVMQAKTSQISDQDLQDYYQKNTARFERAEVDRIYVPRAQQLPLAGEEKLPDVDRQRLSQESERIMRTEADDLRARAAAGEDFAKLQADAYLAAGIKSAAPNTAMEIRRTSLPPSQISVMDLKSGEISVVLRDPNGYAIYRIKAKYAISLEQARDEIKATLRSLRMQDEMQDIEDSVTPTLDASYFLR</sequence>
<dbReference type="OrthoDB" id="119889at2"/>
<evidence type="ECO:0000256" key="2">
    <source>
        <dbReference type="SAM" id="SignalP"/>
    </source>
</evidence>
<dbReference type="SUPFAM" id="SSF109998">
    <property type="entry name" value="Triger factor/SurA peptide-binding domain-like"/>
    <property type="match status" value="1"/>
</dbReference>
<reference evidence="3 4" key="1">
    <citation type="submission" date="2020-08" db="EMBL/GenBank/DDBJ databases">
        <title>Genomic Encyclopedia of Type Strains, Phase IV (KMG-IV): sequencing the most valuable type-strain genomes for metagenomic binning, comparative biology and taxonomic classification.</title>
        <authorList>
            <person name="Goeker M."/>
        </authorList>
    </citation>
    <scope>NUCLEOTIDE SEQUENCE [LARGE SCALE GENOMIC DNA]</scope>
    <source>
        <strain evidence="3 4">DSM 103733</strain>
    </source>
</reference>
<name>A0A841K8L2_9BACT</name>
<feature type="compositionally biased region" description="Polar residues" evidence="1">
    <location>
        <begin position="23"/>
        <end position="33"/>
    </location>
</feature>
<protein>
    <recommendedName>
        <fullName evidence="5">PpiC domain-containing protein</fullName>
    </recommendedName>
</protein>
<keyword evidence="2" id="KW-0732">Signal</keyword>
<dbReference type="RefSeq" id="WP_082125798.1">
    <property type="nucleotide sequence ID" value="NZ_JACHEK010000016.1"/>
</dbReference>
<feature type="signal peptide" evidence="2">
    <location>
        <begin position="1"/>
        <end position="20"/>
    </location>
</feature>
<keyword evidence="4" id="KW-1185">Reference proteome</keyword>
<gene>
    <name evidence="3" type="ORF">HNQ77_005449</name>
</gene>
<dbReference type="GO" id="GO:0003755">
    <property type="term" value="F:peptidyl-prolyl cis-trans isomerase activity"/>
    <property type="evidence" value="ECO:0007669"/>
    <property type="project" value="InterPro"/>
</dbReference>